<organism evidence="1 2">
    <name type="scientific">Nocardiopsis changdeensis</name>
    <dbReference type="NCBI Taxonomy" id="2831969"/>
    <lineage>
        <taxon>Bacteria</taxon>
        <taxon>Bacillati</taxon>
        <taxon>Actinomycetota</taxon>
        <taxon>Actinomycetes</taxon>
        <taxon>Streptosporangiales</taxon>
        <taxon>Nocardiopsidaceae</taxon>
        <taxon>Nocardiopsis</taxon>
    </lineage>
</organism>
<protein>
    <submittedName>
        <fullName evidence="1">FXSXX-COOH protein</fullName>
    </submittedName>
</protein>
<gene>
    <name evidence="1" type="ORF">KGD84_12125</name>
</gene>
<evidence type="ECO:0000313" key="1">
    <source>
        <dbReference type="EMBL" id="QUX24938.1"/>
    </source>
</evidence>
<proteinExistence type="predicted"/>
<sequence length="57" mass="6007">MRTKEPVERLPDLTVSGWSLCDVDAFGESAIAAALRTILDPDGAENEAVAAFENEGG</sequence>
<keyword evidence="2" id="KW-1185">Reference proteome</keyword>
<dbReference type="Proteomes" id="UP000676079">
    <property type="component" value="Chromosome"/>
</dbReference>
<accession>A0ABX8BX72</accession>
<evidence type="ECO:0000313" key="2">
    <source>
        <dbReference type="Proteomes" id="UP000676079"/>
    </source>
</evidence>
<reference evidence="1 2" key="1">
    <citation type="submission" date="2021-05" db="EMBL/GenBank/DDBJ databases">
        <title>Direct Submission.</title>
        <authorList>
            <person name="Li K."/>
            <person name="Gao J."/>
        </authorList>
    </citation>
    <scope>NUCLEOTIDE SEQUENCE [LARGE SCALE GENOMIC DNA]</scope>
    <source>
        <strain evidence="1 2">Mg02</strain>
    </source>
</reference>
<name>A0ABX8BX72_9ACTN</name>
<dbReference type="RefSeq" id="WP_220560410.1">
    <property type="nucleotide sequence ID" value="NZ_CP074133.1"/>
</dbReference>
<dbReference type="EMBL" id="CP074133">
    <property type="protein sequence ID" value="QUX24938.1"/>
    <property type="molecule type" value="Genomic_DNA"/>
</dbReference>